<dbReference type="PANTHER" id="PTHR30212">
    <property type="entry name" value="PROTEIN YIIM"/>
    <property type="match status" value="1"/>
</dbReference>
<dbReference type="InterPro" id="IPR011037">
    <property type="entry name" value="Pyrv_Knase-like_insert_dom_sf"/>
</dbReference>
<dbReference type="GO" id="GO:0030151">
    <property type="term" value="F:molybdenum ion binding"/>
    <property type="evidence" value="ECO:0007669"/>
    <property type="project" value="InterPro"/>
</dbReference>
<sequence length="229" mass="25403">MTSGRMETTIVSLQIGQPIAVKHGSKEVETAIFKQKSAAIHQLHVEGLDGDGQADRKHHGGPDKAVCAYFEKRFGYWERYLGHEVEAGLFGENFTLSEWTEDDVCIGDIWEGAAIALQVSQPRVPCFKLGIRNGNPLMPAEASNTGYTGFYFRVLKEGTVRAGDSLQLVHRPESAVTIAEANRIMHVDKNDRDGIRRLLGMEELAAAWREQLAARLDRLMNESLGGTQH</sequence>
<evidence type="ECO:0000313" key="2">
    <source>
        <dbReference type="EMBL" id="QAY66007.1"/>
    </source>
</evidence>
<dbReference type="GO" id="GO:0003824">
    <property type="term" value="F:catalytic activity"/>
    <property type="evidence" value="ECO:0007669"/>
    <property type="project" value="InterPro"/>
</dbReference>
<name>A0A4P6EZ72_9BACL</name>
<protein>
    <submittedName>
        <fullName evidence="2">MOSC domain-containing protein</fullName>
    </submittedName>
</protein>
<proteinExistence type="predicted"/>
<feature type="domain" description="MOSC" evidence="1">
    <location>
        <begin position="35"/>
        <end position="169"/>
    </location>
</feature>
<dbReference type="PANTHER" id="PTHR30212:SF2">
    <property type="entry name" value="PROTEIN YIIM"/>
    <property type="match status" value="1"/>
</dbReference>
<dbReference type="AlphaFoldDB" id="A0A4P6EZ72"/>
<organism evidence="2 3">
    <name type="scientific">Paenibacillus protaetiae</name>
    <dbReference type="NCBI Taxonomy" id="2509456"/>
    <lineage>
        <taxon>Bacteria</taxon>
        <taxon>Bacillati</taxon>
        <taxon>Bacillota</taxon>
        <taxon>Bacilli</taxon>
        <taxon>Bacillales</taxon>
        <taxon>Paenibacillaceae</taxon>
        <taxon>Paenibacillus</taxon>
    </lineage>
</organism>
<dbReference type="PROSITE" id="PS51340">
    <property type="entry name" value="MOSC"/>
    <property type="match status" value="1"/>
</dbReference>
<dbReference type="Gene3D" id="2.40.33.20">
    <property type="entry name" value="PK beta-barrel domain-like"/>
    <property type="match status" value="1"/>
</dbReference>
<dbReference type="SUPFAM" id="SSF50800">
    <property type="entry name" value="PK beta-barrel domain-like"/>
    <property type="match status" value="1"/>
</dbReference>
<gene>
    <name evidence="2" type="ORF">ET464_05990</name>
</gene>
<dbReference type="KEGG" id="pprt:ET464_05990"/>
<dbReference type="Pfam" id="PF03475">
    <property type="entry name" value="YiiM_3-alpha"/>
    <property type="match status" value="1"/>
</dbReference>
<dbReference type="InterPro" id="IPR005302">
    <property type="entry name" value="MoCF_Sase_C"/>
</dbReference>
<evidence type="ECO:0000313" key="3">
    <source>
        <dbReference type="Proteomes" id="UP000293568"/>
    </source>
</evidence>
<keyword evidence="3" id="KW-1185">Reference proteome</keyword>
<accession>A0A4P6EZ72</accession>
<dbReference type="InterPro" id="IPR005163">
    <property type="entry name" value="Tri_helical_YiiM-like"/>
</dbReference>
<evidence type="ECO:0000259" key="1">
    <source>
        <dbReference type="PROSITE" id="PS51340"/>
    </source>
</evidence>
<dbReference type="OrthoDB" id="9786134at2"/>
<dbReference type="Pfam" id="PF03473">
    <property type="entry name" value="MOSC"/>
    <property type="match status" value="1"/>
</dbReference>
<dbReference type="RefSeq" id="WP_129439149.1">
    <property type="nucleotide sequence ID" value="NZ_CP035492.1"/>
</dbReference>
<reference evidence="2 3" key="1">
    <citation type="submission" date="2019-01" db="EMBL/GenBank/DDBJ databases">
        <title>Genome sequencing of strain FW100M-2.</title>
        <authorList>
            <person name="Heo J."/>
            <person name="Kim S.-J."/>
            <person name="Kim J.-S."/>
            <person name="Hong S.-B."/>
            <person name="Kwon S.-W."/>
        </authorList>
    </citation>
    <scope>NUCLEOTIDE SEQUENCE [LARGE SCALE GENOMIC DNA]</scope>
    <source>
        <strain evidence="2 3">FW100M-2</strain>
    </source>
</reference>
<dbReference type="Proteomes" id="UP000293568">
    <property type="component" value="Chromosome"/>
</dbReference>
<dbReference type="InterPro" id="IPR052353">
    <property type="entry name" value="Benzoxazolinone_Detox_Enz"/>
</dbReference>
<dbReference type="GO" id="GO:0030170">
    <property type="term" value="F:pyridoxal phosphate binding"/>
    <property type="evidence" value="ECO:0007669"/>
    <property type="project" value="InterPro"/>
</dbReference>
<dbReference type="EMBL" id="CP035492">
    <property type="protein sequence ID" value="QAY66007.1"/>
    <property type="molecule type" value="Genomic_DNA"/>
</dbReference>